<dbReference type="SUPFAM" id="SSF52540">
    <property type="entry name" value="P-loop containing nucleoside triphosphate hydrolases"/>
    <property type="match status" value="1"/>
</dbReference>
<dbReference type="Gene3D" id="3.40.50.300">
    <property type="entry name" value="P-loop containing nucleotide triphosphate hydrolases"/>
    <property type="match status" value="1"/>
</dbReference>
<evidence type="ECO:0000259" key="1">
    <source>
        <dbReference type="Pfam" id="PF13401"/>
    </source>
</evidence>
<name>A0A0A8WX85_MESS1</name>
<dbReference type="EMBL" id="BASE01000009">
    <property type="protein sequence ID" value="GAM12275.1"/>
    <property type="molecule type" value="Genomic_DNA"/>
</dbReference>
<dbReference type="RefSeq" id="WP_052442052.1">
    <property type="nucleotide sequence ID" value="NZ_BASE01000009.1"/>
</dbReference>
<keyword evidence="3" id="KW-1185">Reference proteome</keyword>
<protein>
    <submittedName>
        <fullName evidence="2">Transposon Tn7 transposition protein tnsC</fullName>
    </submittedName>
</protein>
<dbReference type="Proteomes" id="UP000031014">
    <property type="component" value="Unassembled WGS sequence"/>
</dbReference>
<proteinExistence type="predicted"/>
<sequence>MPNDVTSIDRPILMGIQCDAEYREQLIPDYKRNPLIETLPDIMEAQEIIDAFAQYPQFDEVQRTWPDNIRMHAIYQLNTLIQPLPFHLDIFNRFSVMIRDGYKSRNPRDINYKVQFNKGFKEIFSSEGKGLEEGCKLKSSASGFAIIGPSGIGKSTSIEKTLLLYPQVIKHRHIEGFGYLKQVVWLKLDCPTDGSLKSLCIDFFQSLDKILGTDYAKTIVTYKSTVDTLMPDMAHIASLHGLGVLVIDEIQNLSLAKSGGEKKALNFFTRLVNIIGLPVVMVGTFEALYLFENKFAQARRACGMGDMVLDRIISKKEWDLIISSIWDYQWLKKFTPVNDALKDKLYEESQGIIDIVIKLFMHTQWKAIASKEDEISEQLITKAAEENLKLIRPYIHAIKTGNREKMKKYKDLKAEWLSLNDYILSSDEQVQLFGEVAREHKIANDKKTIEKIYYELIQTGLDMGLEPNQNIELAKEISRNNDIEDSQKKRVHLIKVAKLLETGQKGNKSRDLQSKHSTKKKVNVNELNKKSDLVSAYCKGLEKNIAGVDSLKERGFIASFCEFV</sequence>
<dbReference type="InterPro" id="IPR049945">
    <property type="entry name" value="AAA_22"/>
</dbReference>
<dbReference type="AlphaFoldDB" id="A0A0A8WX85"/>
<dbReference type="GO" id="GO:0016887">
    <property type="term" value="F:ATP hydrolysis activity"/>
    <property type="evidence" value="ECO:0007669"/>
    <property type="project" value="InterPro"/>
</dbReference>
<evidence type="ECO:0000313" key="3">
    <source>
        <dbReference type="Proteomes" id="UP000031014"/>
    </source>
</evidence>
<dbReference type="Pfam" id="PF13401">
    <property type="entry name" value="AAA_22"/>
    <property type="match status" value="1"/>
</dbReference>
<reference evidence="2 3" key="1">
    <citation type="submission" date="2013-06" db="EMBL/GenBank/DDBJ databases">
        <title>Whole genome shotgun sequence of Bacillus selenatarsenatis SF-1.</title>
        <authorList>
            <person name="Kuroda M."/>
            <person name="Sei K."/>
            <person name="Yamashita M."/>
            <person name="Ike M."/>
        </authorList>
    </citation>
    <scope>NUCLEOTIDE SEQUENCE [LARGE SCALE GENOMIC DNA]</scope>
    <source>
        <strain evidence="2 3">SF-1</strain>
    </source>
</reference>
<dbReference type="OrthoDB" id="5593847at2"/>
<organism evidence="2 3">
    <name type="scientific">Mesobacillus selenatarsenatis (strain DSM 18680 / JCM 14380 / FERM P-15431 / SF-1)</name>
    <dbReference type="NCBI Taxonomy" id="1321606"/>
    <lineage>
        <taxon>Bacteria</taxon>
        <taxon>Bacillati</taxon>
        <taxon>Bacillota</taxon>
        <taxon>Bacilli</taxon>
        <taxon>Bacillales</taxon>
        <taxon>Bacillaceae</taxon>
        <taxon>Mesobacillus</taxon>
    </lineage>
</organism>
<gene>
    <name evidence="2" type="ORF">SAMD00020551_0407</name>
</gene>
<dbReference type="InterPro" id="IPR027417">
    <property type="entry name" value="P-loop_NTPase"/>
</dbReference>
<evidence type="ECO:0000313" key="2">
    <source>
        <dbReference type="EMBL" id="GAM12275.1"/>
    </source>
</evidence>
<accession>A0A0A8WX85</accession>
<feature type="domain" description="ORC1/DEAH AAA+ ATPase" evidence="1">
    <location>
        <begin position="141"/>
        <end position="286"/>
    </location>
</feature>
<dbReference type="STRING" id="1321606.SAMD00020551_0407"/>
<comment type="caution">
    <text evidence="2">The sequence shown here is derived from an EMBL/GenBank/DDBJ whole genome shotgun (WGS) entry which is preliminary data.</text>
</comment>